<evidence type="ECO:0000256" key="1">
    <source>
        <dbReference type="ARBA" id="ARBA00023157"/>
    </source>
</evidence>
<dbReference type="InterPro" id="IPR033116">
    <property type="entry name" value="TRYPSIN_SER"/>
</dbReference>
<evidence type="ECO:0000256" key="3">
    <source>
        <dbReference type="SAM" id="MobiDB-lite"/>
    </source>
</evidence>
<evidence type="ECO:0000313" key="6">
    <source>
        <dbReference type="Proteomes" id="UP000677054"/>
    </source>
</evidence>
<evidence type="ECO:0000256" key="2">
    <source>
        <dbReference type="ARBA" id="ARBA00024195"/>
    </source>
</evidence>
<proteinExistence type="inferred from homology"/>
<dbReference type="PROSITE" id="PS50240">
    <property type="entry name" value="TRYPSIN_DOM"/>
    <property type="match status" value="2"/>
</dbReference>
<accession>A0A7R9A683</accession>
<keyword evidence="6" id="KW-1185">Reference proteome</keyword>
<dbReference type="Proteomes" id="UP000677054">
    <property type="component" value="Unassembled WGS sequence"/>
</dbReference>
<dbReference type="InterPro" id="IPR001254">
    <property type="entry name" value="Trypsin_dom"/>
</dbReference>
<organism evidence="5">
    <name type="scientific">Darwinula stevensoni</name>
    <dbReference type="NCBI Taxonomy" id="69355"/>
    <lineage>
        <taxon>Eukaryota</taxon>
        <taxon>Metazoa</taxon>
        <taxon>Ecdysozoa</taxon>
        <taxon>Arthropoda</taxon>
        <taxon>Crustacea</taxon>
        <taxon>Oligostraca</taxon>
        <taxon>Ostracoda</taxon>
        <taxon>Podocopa</taxon>
        <taxon>Podocopida</taxon>
        <taxon>Darwinulocopina</taxon>
        <taxon>Darwinuloidea</taxon>
        <taxon>Darwinulidae</taxon>
        <taxon>Darwinula</taxon>
    </lineage>
</organism>
<keyword evidence="1" id="KW-1015">Disulfide bond</keyword>
<protein>
    <recommendedName>
        <fullName evidence="4">Peptidase S1 domain-containing protein</fullName>
    </recommendedName>
</protein>
<dbReference type="SMART" id="SM00020">
    <property type="entry name" value="Tryp_SPc"/>
    <property type="match status" value="2"/>
</dbReference>
<dbReference type="EMBL" id="CAJPEV010000620">
    <property type="protein sequence ID" value="CAG0886991.1"/>
    <property type="molecule type" value="Genomic_DNA"/>
</dbReference>
<dbReference type="InterPro" id="IPR051487">
    <property type="entry name" value="Ser/Thr_Proteases_Immune/Dev"/>
</dbReference>
<dbReference type="EMBL" id="LR900137">
    <property type="protein sequence ID" value="CAD7244363.1"/>
    <property type="molecule type" value="Genomic_DNA"/>
</dbReference>
<dbReference type="Gene3D" id="2.40.10.10">
    <property type="entry name" value="Trypsin-like serine proteases"/>
    <property type="match status" value="2"/>
</dbReference>
<dbReference type="PRINTS" id="PR00722">
    <property type="entry name" value="CHYMOTRYPSIN"/>
</dbReference>
<feature type="compositionally biased region" description="Pro residues" evidence="3">
    <location>
        <begin position="57"/>
        <end position="84"/>
    </location>
</feature>
<dbReference type="Pfam" id="PF00089">
    <property type="entry name" value="Trypsin"/>
    <property type="match status" value="2"/>
</dbReference>
<dbReference type="SUPFAM" id="SSF50494">
    <property type="entry name" value="Trypsin-like serine proteases"/>
    <property type="match status" value="2"/>
</dbReference>
<dbReference type="InterPro" id="IPR043504">
    <property type="entry name" value="Peptidase_S1_PA_chymotrypsin"/>
</dbReference>
<dbReference type="InterPro" id="IPR001314">
    <property type="entry name" value="Peptidase_S1A"/>
</dbReference>
<gene>
    <name evidence="5" type="ORF">DSTB1V02_LOCUS4260</name>
</gene>
<sequence length="658" mass="69430">MEYTTAVRSCTCRTSRMKILVAFNCFAFAFLLLPRGGLSGFSSKIPSTSRPGSPAIPSTPPPNLPPPNPPPPNPPPPPTPPSCPSAPSSLSLASAPCGGSSTLATSRTWVDRVFTEIVGLFGTALGLERDVDPLIVNGSPATITEAPFMANLDVWYPSGLYGHCSASIISEQFILAAAHCVLGDDTQRAAKVYVTVGSADSTKGSPILAASFKTHPDYDKHNNENGFDVLLIHLRTSLTFDSSIQPICYPVQDNVLGTAISACDQKIYGWGTMDPNGTVQTNMLHKLDVVASSQSTDCSNFADGRFVCVSGIPPSSGACKGDSGGPFVVRYGGKAYVTGIASFIQDPHLCGTWPASYARASTYSPWIQAEINNAQQWRCPDPPPPLLATSVRCGVSGFLLERQSLLASSWYGSPGREVDPLIVGGSPATIMEAPFMAFLEIQFPSSTKYCGGSIVSDLSILTAAQCLFDGSTLASRVTVRVGNTDRTVSTGIVTQSFTYNFLFDPQNPKNGYDIAMVQLPFSLAFDATIQPICVPSSDIVFDRAMSECDEKIYGWGSLSVFGIGLSNTLQKANVVTTSASTDCSNVTDGSVVCVLTDTLTSGPCRGDMGGPLVVRYGGQAFLTGVATSTAPLICGLPIATSFTRTASYAFWIQLNAIG</sequence>
<dbReference type="CDD" id="cd00190">
    <property type="entry name" value="Tryp_SPc"/>
    <property type="match status" value="2"/>
</dbReference>
<evidence type="ECO:0000313" key="5">
    <source>
        <dbReference type="EMBL" id="CAD7244363.1"/>
    </source>
</evidence>
<dbReference type="InterPro" id="IPR009003">
    <property type="entry name" value="Peptidase_S1_PA"/>
</dbReference>
<feature type="domain" description="Peptidase S1" evidence="4">
    <location>
        <begin position="135"/>
        <end position="372"/>
    </location>
</feature>
<name>A0A7R9A683_9CRUS</name>
<dbReference type="AlphaFoldDB" id="A0A7R9A683"/>
<reference evidence="5" key="1">
    <citation type="submission" date="2020-11" db="EMBL/GenBank/DDBJ databases">
        <authorList>
            <person name="Tran Van P."/>
        </authorList>
    </citation>
    <scope>NUCLEOTIDE SEQUENCE</scope>
</reference>
<dbReference type="PANTHER" id="PTHR24256">
    <property type="entry name" value="TRYPTASE-RELATED"/>
    <property type="match status" value="1"/>
</dbReference>
<dbReference type="GO" id="GO:0006508">
    <property type="term" value="P:proteolysis"/>
    <property type="evidence" value="ECO:0007669"/>
    <property type="project" value="InterPro"/>
</dbReference>
<comment type="similarity">
    <text evidence="2">Belongs to the peptidase S1 family. CLIP subfamily.</text>
</comment>
<dbReference type="PROSITE" id="PS00135">
    <property type="entry name" value="TRYPSIN_SER"/>
    <property type="match status" value="1"/>
</dbReference>
<dbReference type="OrthoDB" id="6380398at2759"/>
<feature type="domain" description="Peptidase S1" evidence="4">
    <location>
        <begin position="422"/>
        <end position="657"/>
    </location>
</feature>
<feature type="region of interest" description="Disordered" evidence="3">
    <location>
        <begin position="44"/>
        <end position="90"/>
    </location>
</feature>
<dbReference type="GO" id="GO:0004252">
    <property type="term" value="F:serine-type endopeptidase activity"/>
    <property type="evidence" value="ECO:0007669"/>
    <property type="project" value="InterPro"/>
</dbReference>
<evidence type="ECO:0000259" key="4">
    <source>
        <dbReference type="PROSITE" id="PS50240"/>
    </source>
</evidence>